<keyword evidence="2" id="KW-0479">Metal-binding</keyword>
<evidence type="ECO:0000259" key="5">
    <source>
        <dbReference type="Pfam" id="PF02878"/>
    </source>
</evidence>
<keyword evidence="4" id="KW-0413">Isomerase</keyword>
<name>A0A382PXV2_9ZZZZ</name>
<dbReference type="InterPro" id="IPR005845">
    <property type="entry name" value="A-D-PHexomutase_a/b/a-II"/>
</dbReference>
<evidence type="ECO:0000256" key="2">
    <source>
        <dbReference type="ARBA" id="ARBA00022723"/>
    </source>
</evidence>
<evidence type="ECO:0000259" key="6">
    <source>
        <dbReference type="Pfam" id="PF02879"/>
    </source>
</evidence>
<reference evidence="7" key="1">
    <citation type="submission" date="2018-05" db="EMBL/GenBank/DDBJ databases">
        <authorList>
            <person name="Lanie J.A."/>
            <person name="Ng W.-L."/>
            <person name="Kazmierczak K.M."/>
            <person name="Andrzejewski T.M."/>
            <person name="Davidsen T.M."/>
            <person name="Wayne K.J."/>
            <person name="Tettelin H."/>
            <person name="Glass J.I."/>
            <person name="Rusch D."/>
            <person name="Podicherti R."/>
            <person name="Tsui H.-C.T."/>
            <person name="Winkler M.E."/>
        </authorList>
    </citation>
    <scope>NUCLEOTIDE SEQUENCE</scope>
</reference>
<organism evidence="7">
    <name type="scientific">marine metagenome</name>
    <dbReference type="NCBI Taxonomy" id="408172"/>
    <lineage>
        <taxon>unclassified sequences</taxon>
        <taxon>metagenomes</taxon>
        <taxon>ecological metagenomes</taxon>
    </lineage>
</organism>
<dbReference type="Pfam" id="PF02878">
    <property type="entry name" value="PGM_PMM_I"/>
    <property type="match status" value="1"/>
</dbReference>
<dbReference type="PANTHER" id="PTHR45745:SF1">
    <property type="entry name" value="PHOSPHOGLUCOMUTASE 2B-RELATED"/>
    <property type="match status" value="1"/>
</dbReference>
<dbReference type="PRINTS" id="PR00509">
    <property type="entry name" value="PGMPMM"/>
</dbReference>
<evidence type="ECO:0008006" key="8">
    <source>
        <dbReference type="Google" id="ProtNLM"/>
    </source>
</evidence>
<dbReference type="InterPro" id="IPR016055">
    <property type="entry name" value="A-D-PHexomutase_a/b/a-I/II/III"/>
</dbReference>
<feature type="domain" description="Alpha-D-phosphohexomutase alpha/beta/alpha" evidence="6">
    <location>
        <begin position="165"/>
        <end position="266"/>
    </location>
</feature>
<dbReference type="AlphaFoldDB" id="A0A382PXV2"/>
<protein>
    <recommendedName>
        <fullName evidence="8">Alpha-D-phosphohexomutase alpha/beta/alpha domain-containing protein</fullName>
    </recommendedName>
</protein>
<evidence type="ECO:0000256" key="4">
    <source>
        <dbReference type="ARBA" id="ARBA00023235"/>
    </source>
</evidence>
<dbReference type="GO" id="GO:0006166">
    <property type="term" value="P:purine ribonucleoside salvage"/>
    <property type="evidence" value="ECO:0007669"/>
    <property type="project" value="TreeGrafter"/>
</dbReference>
<evidence type="ECO:0000256" key="3">
    <source>
        <dbReference type="ARBA" id="ARBA00022842"/>
    </source>
</evidence>
<keyword evidence="3" id="KW-0460">Magnesium</keyword>
<dbReference type="EMBL" id="UINC01110248">
    <property type="protein sequence ID" value="SVC77620.1"/>
    <property type="molecule type" value="Genomic_DNA"/>
</dbReference>
<feature type="non-terminal residue" evidence="7">
    <location>
        <position position="266"/>
    </location>
</feature>
<sequence length="266" mass="28865">VNQLNLPIKFGTEGWRGIIADDFTFDNVRLCSQGVAELIQSNKLNGIKAVLIGYDTRFRSESFARVAAETIASNGIPVTLANKPSPTPVLSYNAQLNNYQATIIITASHNSYKWNGFKLKLGYGGPADTKTISELEKQISVIAKKGNNFTGKPKQSIKYFNPDETYLPHIKKLISLDSISNSGLSIVTDSMWGVGSGYLASLCTSSLNTVTQIRSEHNPMFPGIEQPEPVEKHLSELKQTVLSTSSDIGLANDGDADRLGVVNNNG</sequence>
<evidence type="ECO:0000313" key="7">
    <source>
        <dbReference type="EMBL" id="SVC77620.1"/>
    </source>
</evidence>
<dbReference type="GO" id="GO:0046872">
    <property type="term" value="F:metal ion binding"/>
    <property type="evidence" value="ECO:0007669"/>
    <property type="project" value="UniProtKB-KW"/>
</dbReference>
<dbReference type="InterPro" id="IPR005844">
    <property type="entry name" value="A-D-PHexomutase_a/b/a-I"/>
</dbReference>
<dbReference type="Pfam" id="PF02879">
    <property type="entry name" value="PGM_PMM_II"/>
    <property type="match status" value="1"/>
</dbReference>
<evidence type="ECO:0000256" key="1">
    <source>
        <dbReference type="ARBA" id="ARBA00010231"/>
    </source>
</evidence>
<gene>
    <name evidence="7" type="ORF">METZ01_LOCUS330474</name>
</gene>
<dbReference type="Gene3D" id="3.40.120.10">
    <property type="entry name" value="Alpha-D-Glucose-1,6-Bisphosphate, subunit A, domain 3"/>
    <property type="match status" value="2"/>
</dbReference>
<dbReference type="SUPFAM" id="SSF53738">
    <property type="entry name" value="Phosphoglucomutase, first 3 domains"/>
    <property type="match status" value="2"/>
</dbReference>
<dbReference type="PANTHER" id="PTHR45745">
    <property type="entry name" value="PHOSPHOMANNOMUTASE 45A"/>
    <property type="match status" value="1"/>
</dbReference>
<feature type="non-terminal residue" evidence="7">
    <location>
        <position position="1"/>
    </location>
</feature>
<proteinExistence type="inferred from homology"/>
<accession>A0A382PXV2</accession>
<dbReference type="InterPro" id="IPR005841">
    <property type="entry name" value="Alpha-D-phosphohexomutase_SF"/>
</dbReference>
<feature type="domain" description="Alpha-D-phosphohexomutase alpha/beta/alpha" evidence="5">
    <location>
        <begin position="8"/>
        <end position="140"/>
    </location>
</feature>
<dbReference type="GO" id="GO:0005975">
    <property type="term" value="P:carbohydrate metabolic process"/>
    <property type="evidence" value="ECO:0007669"/>
    <property type="project" value="InterPro"/>
</dbReference>
<dbReference type="GO" id="GO:0008973">
    <property type="term" value="F:phosphopentomutase activity"/>
    <property type="evidence" value="ECO:0007669"/>
    <property type="project" value="TreeGrafter"/>
</dbReference>
<comment type="similarity">
    <text evidence="1">Belongs to the phosphohexose mutase family.</text>
</comment>